<dbReference type="InterPro" id="IPR043502">
    <property type="entry name" value="DNA/RNA_pol_sf"/>
</dbReference>
<dbReference type="Proteomes" id="UP001303046">
    <property type="component" value="Unassembled WGS sequence"/>
</dbReference>
<comment type="caution">
    <text evidence="2">The sequence shown here is derived from an EMBL/GenBank/DDBJ whole genome shotgun (WGS) entry which is preliminary data.</text>
</comment>
<name>A0ABR1EKG6_NECAM</name>
<accession>A0ABR1EKG6</accession>
<dbReference type="Gene3D" id="3.30.70.270">
    <property type="match status" value="1"/>
</dbReference>
<dbReference type="EMBL" id="JAVFWL010000006">
    <property type="protein sequence ID" value="KAK6763174.1"/>
    <property type="molecule type" value="Genomic_DNA"/>
</dbReference>
<dbReference type="PANTHER" id="PTHR37984">
    <property type="entry name" value="PROTEIN CBG26694"/>
    <property type="match status" value="1"/>
</dbReference>
<gene>
    <name evidence="2" type="primary">Necator_chrX.g23931</name>
    <name evidence="2" type="ORF">RB195_023766</name>
</gene>
<dbReference type="InterPro" id="IPR001995">
    <property type="entry name" value="Peptidase_A2_cat"/>
</dbReference>
<dbReference type="SUPFAM" id="SSF56672">
    <property type="entry name" value="DNA/RNA polymerases"/>
    <property type="match status" value="1"/>
</dbReference>
<dbReference type="Gene3D" id="3.10.10.10">
    <property type="entry name" value="HIV Type 1 Reverse Transcriptase, subunit A, domain 1"/>
    <property type="match status" value="1"/>
</dbReference>
<dbReference type="PANTHER" id="PTHR37984:SF5">
    <property type="entry name" value="PROTEIN NYNRIN-LIKE"/>
    <property type="match status" value="1"/>
</dbReference>
<sequence>MCPDTGADVTLLSTADWAAMGRPKLLPPNLTLKSANNEPINVRGLGRPTRATVSSPDRRLHLQHLFKDAQQLEFFSRNAPKEETRPVPYAAMPRIPTEIERIVSIHALESVDHSEWAAPIVIVRKKNGSIRLCADYSTGLRNALERNQHPLPTPEDPSFTKLNEGRYFSQFDLAEVYLQLEGDF</sequence>
<dbReference type="PROSITE" id="PS50175">
    <property type="entry name" value="ASP_PROT_RETROV"/>
    <property type="match status" value="1"/>
</dbReference>
<feature type="domain" description="Peptidase A2" evidence="1">
    <location>
        <begin position="4"/>
        <end position="46"/>
    </location>
</feature>
<proteinExistence type="predicted"/>
<evidence type="ECO:0000313" key="2">
    <source>
        <dbReference type="EMBL" id="KAK6763174.1"/>
    </source>
</evidence>
<evidence type="ECO:0000259" key="1">
    <source>
        <dbReference type="PROSITE" id="PS50175"/>
    </source>
</evidence>
<dbReference type="InterPro" id="IPR050951">
    <property type="entry name" value="Retrovirus_Pol_polyprotein"/>
</dbReference>
<keyword evidence="3" id="KW-1185">Reference proteome</keyword>
<protein>
    <recommendedName>
        <fullName evidence="1">Peptidase A2 domain-containing protein</fullName>
    </recommendedName>
</protein>
<organism evidence="2 3">
    <name type="scientific">Necator americanus</name>
    <name type="common">Human hookworm</name>
    <dbReference type="NCBI Taxonomy" id="51031"/>
    <lineage>
        <taxon>Eukaryota</taxon>
        <taxon>Metazoa</taxon>
        <taxon>Ecdysozoa</taxon>
        <taxon>Nematoda</taxon>
        <taxon>Chromadorea</taxon>
        <taxon>Rhabditida</taxon>
        <taxon>Rhabditina</taxon>
        <taxon>Rhabditomorpha</taxon>
        <taxon>Strongyloidea</taxon>
        <taxon>Ancylostomatidae</taxon>
        <taxon>Bunostominae</taxon>
        <taxon>Necator</taxon>
    </lineage>
</organism>
<dbReference type="InterPro" id="IPR043128">
    <property type="entry name" value="Rev_trsase/Diguanyl_cyclase"/>
</dbReference>
<reference evidence="2 3" key="1">
    <citation type="submission" date="2023-08" db="EMBL/GenBank/DDBJ databases">
        <title>A Necator americanus chromosomal reference genome.</title>
        <authorList>
            <person name="Ilik V."/>
            <person name="Petrzelkova K.J."/>
            <person name="Pardy F."/>
            <person name="Fuh T."/>
            <person name="Niatou-Singa F.S."/>
            <person name="Gouil Q."/>
            <person name="Baker L."/>
            <person name="Ritchie M.E."/>
            <person name="Jex A.R."/>
            <person name="Gazzola D."/>
            <person name="Li H."/>
            <person name="Toshio Fujiwara R."/>
            <person name="Zhan B."/>
            <person name="Aroian R.V."/>
            <person name="Pafco B."/>
            <person name="Schwarz E.M."/>
        </authorList>
    </citation>
    <scope>NUCLEOTIDE SEQUENCE [LARGE SCALE GENOMIC DNA]</scope>
    <source>
        <strain evidence="2 3">Aroian</strain>
        <tissue evidence="2">Whole animal</tissue>
    </source>
</reference>
<evidence type="ECO:0000313" key="3">
    <source>
        <dbReference type="Proteomes" id="UP001303046"/>
    </source>
</evidence>